<accession>A0A250JB46</accession>
<dbReference type="KEGG" id="cfus:CYFUS_006587"/>
<evidence type="ECO:0000256" key="1">
    <source>
        <dbReference type="SAM" id="MobiDB-lite"/>
    </source>
</evidence>
<name>A0A250JB46_9BACT</name>
<dbReference type="Proteomes" id="UP000217257">
    <property type="component" value="Chromosome"/>
</dbReference>
<evidence type="ECO:0000313" key="2">
    <source>
        <dbReference type="EMBL" id="ATB41125.1"/>
    </source>
</evidence>
<reference evidence="2 3" key="1">
    <citation type="submission" date="2017-06" db="EMBL/GenBank/DDBJ databases">
        <title>Sequencing and comparative analysis of myxobacterial genomes.</title>
        <authorList>
            <person name="Rupp O."/>
            <person name="Goesmann A."/>
            <person name="Sogaard-Andersen L."/>
        </authorList>
    </citation>
    <scope>NUCLEOTIDE SEQUENCE [LARGE SCALE GENOMIC DNA]</scope>
    <source>
        <strain evidence="2 3">DSM 52655</strain>
    </source>
</reference>
<gene>
    <name evidence="2" type="ORF">CYFUS_006587</name>
</gene>
<protein>
    <submittedName>
        <fullName evidence="2">Uncharacterized protein</fullName>
    </submittedName>
</protein>
<dbReference type="AlphaFoldDB" id="A0A250JB46"/>
<proteinExistence type="predicted"/>
<evidence type="ECO:0000313" key="3">
    <source>
        <dbReference type="Proteomes" id="UP000217257"/>
    </source>
</evidence>
<feature type="region of interest" description="Disordered" evidence="1">
    <location>
        <begin position="1"/>
        <end position="23"/>
    </location>
</feature>
<organism evidence="2 3">
    <name type="scientific">Cystobacter fuscus</name>
    <dbReference type="NCBI Taxonomy" id="43"/>
    <lineage>
        <taxon>Bacteria</taxon>
        <taxon>Pseudomonadati</taxon>
        <taxon>Myxococcota</taxon>
        <taxon>Myxococcia</taxon>
        <taxon>Myxococcales</taxon>
        <taxon>Cystobacterineae</taxon>
        <taxon>Archangiaceae</taxon>
        <taxon>Cystobacter</taxon>
    </lineage>
</organism>
<dbReference type="EMBL" id="CP022098">
    <property type="protein sequence ID" value="ATB41125.1"/>
    <property type="molecule type" value="Genomic_DNA"/>
</dbReference>
<sequence length="77" mass="7925">MRLGSESEGVPLTSGRGGGTSPEVAAPLMQALTSHNWGLLACGFVLGAVYVVRRFLSSRGPWLSSDVAGVPLPCPSL</sequence>